<feature type="region of interest" description="Disordered" evidence="2">
    <location>
        <begin position="145"/>
        <end position="198"/>
    </location>
</feature>
<feature type="compositionally biased region" description="Basic residues" evidence="2">
    <location>
        <begin position="470"/>
        <end position="485"/>
    </location>
</feature>
<feature type="compositionally biased region" description="Low complexity" evidence="2">
    <location>
        <begin position="375"/>
        <end position="434"/>
    </location>
</feature>
<proteinExistence type="predicted"/>
<evidence type="ECO:0000256" key="1">
    <source>
        <dbReference type="SAM" id="Coils"/>
    </source>
</evidence>
<dbReference type="OrthoDB" id="4899674at2759"/>
<keyword evidence="1" id="KW-0175">Coiled coil</keyword>
<dbReference type="Proteomes" id="UP000266272">
    <property type="component" value="Unassembled WGS sequence"/>
</dbReference>
<feature type="coiled-coil region" evidence="1">
    <location>
        <begin position="61"/>
        <end position="88"/>
    </location>
</feature>
<keyword evidence="4" id="KW-1185">Reference proteome</keyword>
<feature type="region of interest" description="Disordered" evidence="2">
    <location>
        <begin position="259"/>
        <end position="518"/>
    </location>
</feature>
<feature type="compositionally biased region" description="Acidic residues" evidence="2">
    <location>
        <begin position="294"/>
        <end position="305"/>
    </location>
</feature>
<comment type="caution">
    <text evidence="3">The sequence shown here is derived from an EMBL/GenBank/DDBJ whole genome shotgun (WGS) entry which is preliminary data.</text>
</comment>
<organism evidence="3 4">
    <name type="scientific">Trichoderma arundinaceum</name>
    <dbReference type="NCBI Taxonomy" id="490622"/>
    <lineage>
        <taxon>Eukaryota</taxon>
        <taxon>Fungi</taxon>
        <taxon>Dikarya</taxon>
        <taxon>Ascomycota</taxon>
        <taxon>Pezizomycotina</taxon>
        <taxon>Sordariomycetes</taxon>
        <taxon>Hypocreomycetidae</taxon>
        <taxon>Hypocreales</taxon>
        <taxon>Hypocreaceae</taxon>
        <taxon>Trichoderma</taxon>
    </lineage>
</organism>
<feature type="compositionally biased region" description="Polar residues" evidence="2">
    <location>
        <begin position="259"/>
        <end position="274"/>
    </location>
</feature>
<evidence type="ECO:0000313" key="4">
    <source>
        <dbReference type="Proteomes" id="UP000266272"/>
    </source>
</evidence>
<feature type="compositionally biased region" description="Polar residues" evidence="2">
    <location>
        <begin position="339"/>
        <end position="348"/>
    </location>
</feature>
<gene>
    <name evidence="3" type="ORF">TARUN_570</name>
</gene>
<accession>A0A395NZW4</accession>
<reference evidence="3 4" key="1">
    <citation type="journal article" date="2018" name="PLoS Pathog.">
        <title>Evolution of structural diversity of trichothecenes, a family of toxins produced by plant pathogenic and entomopathogenic fungi.</title>
        <authorList>
            <person name="Proctor R.H."/>
            <person name="McCormick S.P."/>
            <person name="Kim H.S."/>
            <person name="Cardoza R.E."/>
            <person name="Stanley A.M."/>
            <person name="Lindo L."/>
            <person name="Kelly A."/>
            <person name="Brown D.W."/>
            <person name="Lee T."/>
            <person name="Vaughan M.M."/>
            <person name="Alexander N.J."/>
            <person name="Busman M."/>
            <person name="Gutierrez S."/>
        </authorList>
    </citation>
    <scope>NUCLEOTIDE SEQUENCE [LARGE SCALE GENOMIC DNA]</scope>
    <source>
        <strain evidence="3 4">IBT 40837</strain>
    </source>
</reference>
<feature type="compositionally biased region" description="Basic and acidic residues" evidence="2">
    <location>
        <begin position="147"/>
        <end position="160"/>
    </location>
</feature>
<dbReference type="EMBL" id="PXOA01000036">
    <property type="protein sequence ID" value="RFU81622.1"/>
    <property type="molecule type" value="Genomic_DNA"/>
</dbReference>
<evidence type="ECO:0000256" key="2">
    <source>
        <dbReference type="SAM" id="MobiDB-lite"/>
    </source>
</evidence>
<evidence type="ECO:0000313" key="3">
    <source>
        <dbReference type="EMBL" id="RFU81622.1"/>
    </source>
</evidence>
<sequence length="518" mass="57058">MPIFDPPYPGNQRERNTEWRRDAHISICDVDFLWGLFWHRYNTIQIPIFGEEEYFQIAIAIARRTKNREEFEKEFEKTNKERREALRRLMGAATLKSMGEAGFPCKAAQDAAFFAGQTGCLEYFIKLLKGTVYGWEADIVGEEELDPADKESSASADGKRQSPAVGKPQSPANEKPQSPAIEIPRTLGDDMPSPIDDYDHARSLQLQLELPDDCHTQDFDSWDLDYYAPGQLEAELEAQAGAVFYIGTVYQYAAPTPASTNGLEPASEQKSSLPLPSCASISEKGREEKRTQDVLDEQLVPDDENSTPKSRKRVRFNDDDDHINNHGHKRRKLEAPVSPSIQQVSSESLARKRPRSRDENDENEDAGRKRQKTESSASTSASAPASSTSSPPSTSAPSSISTSVSPSSPSSSSFSSSISASSASTTSPLPTSPSLAVVTENTSANELPQEGADSAGKKRAANTSNSRRQPPPKRKTISRTPRTRQTRPPPSISSTRSSRRSKSSALWELDSSGKPRQF</sequence>
<name>A0A395NZW4_TRIAR</name>
<protein>
    <submittedName>
        <fullName evidence="3">Uncharacterized protein</fullName>
    </submittedName>
</protein>
<feature type="compositionally biased region" description="Basic and acidic residues" evidence="2">
    <location>
        <begin position="283"/>
        <end position="293"/>
    </location>
</feature>
<dbReference type="AlphaFoldDB" id="A0A395NZW4"/>